<comment type="catalytic activity">
    <reaction evidence="2">
        <text>arsenite(in) + ATP + H2O = arsenite(out) + ADP + phosphate + H(+)</text>
        <dbReference type="Rhea" id="RHEA:11348"/>
        <dbReference type="ChEBI" id="CHEBI:15377"/>
        <dbReference type="ChEBI" id="CHEBI:15378"/>
        <dbReference type="ChEBI" id="CHEBI:29242"/>
        <dbReference type="ChEBI" id="CHEBI:30616"/>
        <dbReference type="ChEBI" id="CHEBI:43474"/>
        <dbReference type="ChEBI" id="CHEBI:456216"/>
        <dbReference type="EC" id="7.3.2.7"/>
    </reaction>
</comment>
<name>A0A511H4R1_9BACT</name>
<dbReference type="GO" id="GO:0016887">
    <property type="term" value="F:ATP hydrolysis activity"/>
    <property type="evidence" value="ECO:0007669"/>
    <property type="project" value="InterPro"/>
</dbReference>
<evidence type="ECO:0000259" key="5">
    <source>
        <dbReference type="Pfam" id="PF17886"/>
    </source>
</evidence>
<dbReference type="Proteomes" id="UP000321224">
    <property type="component" value="Unassembled WGS sequence"/>
</dbReference>
<dbReference type="Gene3D" id="3.40.50.300">
    <property type="entry name" value="P-loop containing nucleotide triphosphate hydrolases"/>
    <property type="match status" value="1"/>
</dbReference>
<dbReference type="Pfam" id="PF17886">
    <property type="entry name" value="ArsA_HSP20"/>
    <property type="match status" value="1"/>
</dbReference>
<dbReference type="EMBL" id="BJVY01000001">
    <property type="protein sequence ID" value="GEL68500.1"/>
    <property type="molecule type" value="Genomic_DNA"/>
</dbReference>
<dbReference type="AlphaFoldDB" id="A0A511H4R1"/>
<dbReference type="RefSeq" id="WP_090490718.1">
    <property type="nucleotide sequence ID" value="NZ_BJVY01000001.1"/>
</dbReference>
<keyword evidence="7" id="KW-0067">ATP-binding</keyword>
<dbReference type="PANTHER" id="PTHR10803:SF3">
    <property type="entry name" value="ATPASE GET3"/>
    <property type="match status" value="1"/>
</dbReference>
<dbReference type="EC" id="7.3.2.7" evidence="3"/>
<proteinExistence type="inferred from homology"/>
<dbReference type="GO" id="GO:0005524">
    <property type="term" value="F:ATP binding"/>
    <property type="evidence" value="ECO:0007669"/>
    <property type="project" value="UniProtKB-KW"/>
</dbReference>
<organism evidence="6 9">
    <name type="scientific">Myxococcus virescens</name>
    <dbReference type="NCBI Taxonomy" id="83456"/>
    <lineage>
        <taxon>Bacteria</taxon>
        <taxon>Pseudomonadati</taxon>
        <taxon>Myxococcota</taxon>
        <taxon>Myxococcia</taxon>
        <taxon>Myxococcales</taxon>
        <taxon>Cystobacterineae</taxon>
        <taxon>Myxococcaceae</taxon>
        <taxon>Myxococcus</taxon>
    </lineage>
</organism>
<evidence type="ECO:0000313" key="7">
    <source>
        <dbReference type="EMBL" id="SDE26077.1"/>
    </source>
</evidence>
<reference evidence="6 9" key="2">
    <citation type="submission" date="2019-07" db="EMBL/GenBank/DDBJ databases">
        <title>Whole genome shotgun sequence of Myxococcus virescens NBRC 100334.</title>
        <authorList>
            <person name="Hosoyama A."/>
            <person name="Uohara A."/>
            <person name="Ohji S."/>
            <person name="Ichikawa N."/>
        </authorList>
    </citation>
    <scope>NUCLEOTIDE SEQUENCE [LARGE SCALE GENOMIC DNA]</scope>
    <source>
        <strain evidence="6 9">NBRC 100334</strain>
    </source>
</reference>
<gene>
    <name evidence="6" type="ORF">MVI01_02840</name>
    <name evidence="7" type="ORF">SAMN04488504_105300</name>
</gene>
<dbReference type="InterPro" id="IPR008978">
    <property type="entry name" value="HSP20-like_chaperone"/>
</dbReference>
<dbReference type="CDD" id="cd02035">
    <property type="entry name" value="ArsA"/>
    <property type="match status" value="1"/>
</dbReference>
<dbReference type="Pfam" id="PF02374">
    <property type="entry name" value="ArsA_ATPase"/>
    <property type="match status" value="1"/>
</dbReference>
<sequence>MARIILVSGTGGSGKTTVAAATGLAASRRGLRTLVLSFDLSRGLSAAMGVESPLFAGPRGVPVGVNDHLSFHEVDVGEELRRGWNGGQGGLAALVDGGPERVNAEEVAMTAEAAHVVMLLRLGEYLREQQHDLVIVDCPSTRTALQLLNTVPAMSWYARKQQTPTQPGRKARLLAASLHGADASLEVRDRLNAVDALLHDPEVTTLRLVTTADTVSGQEAQRAYTYFSLLGLAVDCVVINRLAPEAADAGSEQVRTQQAHVEKLQRAFSSLLVLKVPHQSTEVVGEKPLEVFAEQLYQGEDPVRLTAPQPALGIRKDAVDAYSLEVRLPFVAKSDVELSRRGAEFVIQVGAVRRNVVLPRMIALLPTSGARMEGDRLIVSFQTERGV</sequence>
<comment type="caution">
    <text evidence="6">The sequence shown here is derived from an EMBL/GenBank/DDBJ whole genome shotgun (WGS) entry which is preliminary data.</text>
</comment>
<dbReference type="PANTHER" id="PTHR10803">
    <property type="entry name" value="ARSENICAL PUMP-DRIVING ATPASE ARSENITE-TRANSLOCATING ATPASE"/>
    <property type="match status" value="1"/>
</dbReference>
<evidence type="ECO:0000256" key="1">
    <source>
        <dbReference type="ARBA" id="ARBA00011040"/>
    </source>
</evidence>
<dbReference type="Proteomes" id="UP000198717">
    <property type="component" value="Unassembled WGS sequence"/>
</dbReference>
<dbReference type="GO" id="GO:0015446">
    <property type="term" value="F:ATPase-coupled arsenite transmembrane transporter activity"/>
    <property type="evidence" value="ECO:0007669"/>
    <property type="project" value="UniProtKB-EC"/>
</dbReference>
<keyword evidence="8" id="KW-1185">Reference proteome</keyword>
<feature type="domain" description="ArsA/GET3 Anion-transporting ATPase-like" evidence="4">
    <location>
        <begin position="3"/>
        <end position="298"/>
    </location>
</feature>
<dbReference type="EMBL" id="FNAJ01000005">
    <property type="protein sequence ID" value="SDE26077.1"/>
    <property type="molecule type" value="Genomic_DNA"/>
</dbReference>
<accession>A0A511H4R1</accession>
<keyword evidence="7" id="KW-0547">Nucleotide-binding</keyword>
<dbReference type="InterPro" id="IPR027417">
    <property type="entry name" value="P-loop_NTPase"/>
</dbReference>
<evidence type="ECO:0000256" key="2">
    <source>
        <dbReference type="ARBA" id="ARBA00052296"/>
    </source>
</evidence>
<comment type="similarity">
    <text evidence="1">Belongs to the arsA ATPase family.</text>
</comment>
<reference evidence="7 8" key="1">
    <citation type="submission" date="2016-10" db="EMBL/GenBank/DDBJ databases">
        <authorList>
            <person name="Varghese N."/>
            <person name="Submissions S."/>
        </authorList>
    </citation>
    <scope>NUCLEOTIDE SEQUENCE [LARGE SCALE GENOMIC DNA]</scope>
    <source>
        <strain evidence="7 8">DSM 2260</strain>
    </source>
</reference>
<evidence type="ECO:0000313" key="9">
    <source>
        <dbReference type="Proteomes" id="UP000321224"/>
    </source>
</evidence>
<evidence type="ECO:0000256" key="3">
    <source>
        <dbReference type="ARBA" id="ARBA00066752"/>
    </source>
</evidence>
<dbReference type="InterPro" id="IPR025723">
    <property type="entry name" value="ArsA/GET3_ATPase-like"/>
</dbReference>
<evidence type="ECO:0000313" key="8">
    <source>
        <dbReference type="Proteomes" id="UP000198717"/>
    </source>
</evidence>
<dbReference type="InterPro" id="IPR040612">
    <property type="entry name" value="ArsA_HSP20-like"/>
</dbReference>
<feature type="domain" description="ArsA HSP20-like" evidence="5">
    <location>
        <begin position="320"/>
        <end position="381"/>
    </location>
</feature>
<evidence type="ECO:0000259" key="4">
    <source>
        <dbReference type="Pfam" id="PF02374"/>
    </source>
</evidence>
<dbReference type="InterPro" id="IPR016300">
    <property type="entry name" value="ATPase_ArsA/GET3"/>
</dbReference>
<evidence type="ECO:0000313" key="6">
    <source>
        <dbReference type="EMBL" id="GEL68500.1"/>
    </source>
</evidence>
<protein>
    <recommendedName>
        <fullName evidence="3">arsenite-transporting ATPase</fullName>
        <ecNumber evidence="3">7.3.2.7</ecNumber>
    </recommendedName>
</protein>
<dbReference type="SUPFAM" id="SSF52540">
    <property type="entry name" value="P-loop containing nucleoside triphosphate hydrolases"/>
    <property type="match status" value="1"/>
</dbReference>
<dbReference type="Gene3D" id="2.60.40.790">
    <property type="match status" value="1"/>
</dbReference>